<dbReference type="Proteomes" id="UP000176917">
    <property type="component" value="Unassembled WGS sequence"/>
</dbReference>
<dbReference type="Gene3D" id="3.40.710.10">
    <property type="entry name" value="DD-peptidase/beta-lactamase superfamily"/>
    <property type="match status" value="1"/>
</dbReference>
<gene>
    <name evidence="5" type="ORF">A3B24_01795</name>
</gene>
<reference evidence="5 6" key="1">
    <citation type="journal article" date="2016" name="Nat. Commun.">
        <title>Thousands of microbial genomes shed light on interconnected biogeochemical processes in an aquifer system.</title>
        <authorList>
            <person name="Anantharaman K."/>
            <person name="Brown C.T."/>
            <person name="Hug L.A."/>
            <person name="Sharon I."/>
            <person name="Castelle C.J."/>
            <person name="Probst A.J."/>
            <person name="Thomas B.C."/>
            <person name="Singh A."/>
            <person name="Wilkins M.J."/>
            <person name="Karaoz U."/>
            <person name="Brodie E.L."/>
            <person name="Williams K.H."/>
            <person name="Hubbard S.S."/>
            <person name="Banfield J.F."/>
        </authorList>
    </citation>
    <scope>NUCLEOTIDE SEQUENCE [LARGE SCALE GENOMIC DNA]</scope>
</reference>
<dbReference type="SUPFAM" id="SSF56519">
    <property type="entry name" value="Penicillin binding protein dimerisation domain"/>
    <property type="match status" value="1"/>
</dbReference>
<dbReference type="PANTHER" id="PTHR30627">
    <property type="entry name" value="PEPTIDOGLYCAN D,D-TRANSPEPTIDASE"/>
    <property type="match status" value="1"/>
</dbReference>
<comment type="caution">
    <text evidence="5">The sequence shown here is derived from an EMBL/GenBank/DDBJ whole genome shotgun (WGS) entry which is preliminary data.</text>
</comment>
<dbReference type="InterPro" id="IPR050515">
    <property type="entry name" value="Beta-lactam/transpept"/>
</dbReference>
<evidence type="ECO:0000259" key="3">
    <source>
        <dbReference type="Pfam" id="PF00905"/>
    </source>
</evidence>
<evidence type="ECO:0000256" key="2">
    <source>
        <dbReference type="ARBA" id="ARBA00023136"/>
    </source>
</evidence>
<evidence type="ECO:0000259" key="4">
    <source>
        <dbReference type="Pfam" id="PF03717"/>
    </source>
</evidence>
<evidence type="ECO:0008006" key="7">
    <source>
        <dbReference type="Google" id="ProtNLM"/>
    </source>
</evidence>
<dbReference type="AlphaFoldDB" id="A0A1G2RLU9"/>
<dbReference type="PANTHER" id="PTHR30627:SF1">
    <property type="entry name" value="PEPTIDOGLYCAN D,D-TRANSPEPTIDASE FTSI"/>
    <property type="match status" value="1"/>
</dbReference>
<dbReference type="GO" id="GO:0071555">
    <property type="term" value="P:cell wall organization"/>
    <property type="evidence" value="ECO:0007669"/>
    <property type="project" value="TreeGrafter"/>
</dbReference>
<evidence type="ECO:0000313" key="5">
    <source>
        <dbReference type="EMBL" id="OHA73797.1"/>
    </source>
</evidence>
<evidence type="ECO:0000313" key="6">
    <source>
        <dbReference type="Proteomes" id="UP000176917"/>
    </source>
</evidence>
<dbReference type="InterPro" id="IPR005311">
    <property type="entry name" value="PBP_dimer"/>
</dbReference>
<dbReference type="InterPro" id="IPR036138">
    <property type="entry name" value="PBP_dimer_sf"/>
</dbReference>
<dbReference type="Pfam" id="PF03717">
    <property type="entry name" value="PBP_dimer"/>
    <property type="match status" value="1"/>
</dbReference>
<dbReference type="STRING" id="1802461.A3B24_01795"/>
<feature type="domain" description="Penicillin-binding protein transpeptidase" evidence="3">
    <location>
        <begin position="242"/>
        <end position="542"/>
    </location>
</feature>
<dbReference type="Pfam" id="PF00905">
    <property type="entry name" value="Transpeptidase"/>
    <property type="match status" value="1"/>
</dbReference>
<feature type="domain" description="Penicillin-binding protein dimerisation" evidence="4">
    <location>
        <begin position="51"/>
        <end position="193"/>
    </location>
</feature>
<accession>A0A1G2RLU9</accession>
<dbReference type="Gene3D" id="3.30.450.330">
    <property type="match status" value="1"/>
</dbReference>
<protein>
    <recommendedName>
        <fullName evidence="7">Penicillin-binding protein transpeptidase domain-containing protein</fullName>
    </recommendedName>
</protein>
<dbReference type="GO" id="GO:0008658">
    <property type="term" value="F:penicillin binding"/>
    <property type="evidence" value="ECO:0007669"/>
    <property type="project" value="InterPro"/>
</dbReference>
<proteinExistence type="predicted"/>
<keyword evidence="2" id="KW-0472">Membrane</keyword>
<dbReference type="InterPro" id="IPR001460">
    <property type="entry name" value="PCN-bd_Tpept"/>
</dbReference>
<evidence type="ECO:0000256" key="1">
    <source>
        <dbReference type="ARBA" id="ARBA00004370"/>
    </source>
</evidence>
<name>A0A1G2RLU9_9BACT</name>
<dbReference type="EMBL" id="MHUG01000007">
    <property type="protein sequence ID" value="OHA73797.1"/>
    <property type="molecule type" value="Genomic_DNA"/>
</dbReference>
<comment type="subcellular location">
    <subcellularLocation>
        <location evidence="1">Membrane</location>
    </subcellularLocation>
</comment>
<dbReference type="InterPro" id="IPR012338">
    <property type="entry name" value="Beta-lactam/transpept-like"/>
</dbReference>
<organism evidence="5 6">
    <name type="scientific">Candidatus Wildermuthbacteria bacterium RIFCSPLOWO2_01_FULL_48_16</name>
    <dbReference type="NCBI Taxonomy" id="1802461"/>
    <lineage>
        <taxon>Bacteria</taxon>
        <taxon>Candidatus Wildermuthiibacteriota</taxon>
    </lineage>
</organism>
<dbReference type="GO" id="GO:0005886">
    <property type="term" value="C:plasma membrane"/>
    <property type="evidence" value="ECO:0007669"/>
    <property type="project" value="TreeGrafter"/>
</dbReference>
<dbReference type="SUPFAM" id="SSF56601">
    <property type="entry name" value="beta-lactamase/transpeptidase-like"/>
    <property type="match status" value="1"/>
</dbReference>
<dbReference type="Gene3D" id="3.90.1310.10">
    <property type="entry name" value="Penicillin-binding protein 2a (Domain 2)"/>
    <property type="match status" value="1"/>
</dbReference>
<sequence>MRNHWRAYLTLFVLIALGFSIGARLLFLQVLNAGFYKALAQGQQGASMVEKGERGKIFARDKTGNLVLLAANQKVPYAFLSPAEILSENEEQVATLLSPLLTIDQNVILQKTKNKESFFEVLKKKMTEEEAKAMEALTLEGAHIGWEISRVYPQGSFASHLLGFVNHEGKGQYGVEGFFDEVLAGKEGVRRNILNPASYFLGAGESSAENGKNIILTIDYNIQSLAEALLKRAQENLGAKEGTIIVINPRTGKILALANTPSFNPNEYAKEKLETFPNAAVEKIYEPGSVFKAITMASALEEHAVEPTTTYVDEGILRIGGYKILNYDNRVWGERTMREVLEFSINTGAVFAATELGHSIFMKFLDKFGIFEKTNVSLPGEVASQNRELRQGYNITLATASFGQGIEMTPMQLVRAYSALANKGRLVTPFIIEGETPELSQPILSPQTVLDITSMLVSVTEEGFGKAARVPGYAIAGKTGTAQVSWSALGVQKAGYSDQTVQSFIGYAPAYNPQMLVLVKLTNPKTKTAEYSAVPLFKEIMKYSLDYLEIPPDTEQ</sequence>